<protein>
    <submittedName>
        <fullName evidence="8">Integrase family protein</fullName>
    </submittedName>
</protein>
<dbReference type="InterPro" id="IPR044068">
    <property type="entry name" value="CB"/>
</dbReference>
<evidence type="ECO:0000259" key="6">
    <source>
        <dbReference type="PROSITE" id="PS51898"/>
    </source>
</evidence>
<dbReference type="InterPro" id="IPR010998">
    <property type="entry name" value="Integrase_recombinase_N"/>
</dbReference>
<proteinExistence type="inferred from homology"/>
<dbReference type="EMBL" id="CP002292">
    <property type="protein sequence ID" value="ADP70525.1"/>
    <property type="molecule type" value="Genomic_DNA"/>
</dbReference>
<dbReference type="InterPro" id="IPR050808">
    <property type="entry name" value="Phage_Integrase"/>
</dbReference>
<dbReference type="InterPro" id="IPR053876">
    <property type="entry name" value="Phage_int_M"/>
</dbReference>
<sequence>MALSDLKIRTTKPTERDFKLSDADGLYLLVRPNGSKLWRLNYRHLGKNKTLAIGKYPDIALSTARDKRAEARRLLAEGVDPSYRKQVEVAKAKVAAANTFEAVAEEYLASLARDRSEGTVRANSHILRKKVYPLLGRRPIAELRPHEILEALQSIEDRGQVDMAHRARTLIGKVFQLAALSDRAPTDPTVVLRGRLKSWRVQNRASVTSEQTFAPLLRRIDTYEGSPNVRAAMLFLAHTFVRTVELRFATWSEIDLEDGVWRIPEERMKMGRPHDVPLTASTRAILRDMAKFRRGDYIFVSAHVGKSVLGDGTLRKAMKSIGYQGRMTPHGFRSSASSILNERGYRSDVIEMQLAHVEKNAVRRAYNRTLYWNERVSMMQDWSNLVDGWRKR</sequence>
<dbReference type="Gene3D" id="1.10.150.130">
    <property type="match status" value="1"/>
</dbReference>
<gene>
    <name evidence="8" type="ordered locus">Rvan_1263</name>
</gene>
<dbReference type="PROSITE" id="PS51900">
    <property type="entry name" value="CB"/>
    <property type="match status" value="1"/>
</dbReference>
<evidence type="ECO:0000256" key="5">
    <source>
        <dbReference type="PROSITE-ProRule" id="PRU01248"/>
    </source>
</evidence>
<organism evidence="8 9">
    <name type="scientific">Rhodomicrobium vannielii (strain ATCC 17100 / DSM 162 / LMG 4299 / NCIMB 10020 / ATH 3.1.1)</name>
    <dbReference type="NCBI Taxonomy" id="648757"/>
    <lineage>
        <taxon>Bacteria</taxon>
        <taxon>Pseudomonadati</taxon>
        <taxon>Pseudomonadota</taxon>
        <taxon>Alphaproteobacteria</taxon>
        <taxon>Hyphomicrobiales</taxon>
        <taxon>Hyphomicrobiaceae</taxon>
        <taxon>Rhodomicrobium</taxon>
    </lineage>
</organism>
<name>E3I575_RHOVT</name>
<evidence type="ECO:0000256" key="1">
    <source>
        <dbReference type="ARBA" id="ARBA00008857"/>
    </source>
</evidence>
<dbReference type="InterPro" id="IPR038488">
    <property type="entry name" value="Integrase_DNA-bd_sf"/>
</dbReference>
<dbReference type="HOGENOM" id="CLU_027562_0_0_5"/>
<dbReference type="Gene3D" id="1.10.443.10">
    <property type="entry name" value="Intergrase catalytic core"/>
    <property type="match status" value="1"/>
</dbReference>
<reference evidence="9" key="1">
    <citation type="journal article" date="2011" name="J. Bacteriol.">
        <title>Genome sequences of eight morphologically diverse alphaproteobacteria.</title>
        <authorList>
            <consortium name="US DOE Joint Genome Institute"/>
            <person name="Brown P.J."/>
            <person name="Kysela D.T."/>
            <person name="Buechlein A."/>
            <person name="Hemmerich C."/>
            <person name="Brun Y.V."/>
        </authorList>
    </citation>
    <scope>NUCLEOTIDE SEQUENCE [LARGE SCALE GENOMIC DNA]</scope>
    <source>
        <strain evidence="9">ATCC 17100 / ATH 3.1.1 / DSM 162 / LMG 4299</strain>
    </source>
</reference>
<dbReference type="STRING" id="648757.Rvan_1263"/>
<dbReference type="InterPro" id="IPR002104">
    <property type="entry name" value="Integrase_catalytic"/>
</dbReference>
<dbReference type="Pfam" id="PF22022">
    <property type="entry name" value="Phage_int_M"/>
    <property type="match status" value="1"/>
</dbReference>
<evidence type="ECO:0000256" key="3">
    <source>
        <dbReference type="ARBA" id="ARBA00023125"/>
    </source>
</evidence>
<accession>E3I575</accession>
<dbReference type="CDD" id="cd00801">
    <property type="entry name" value="INT_P4_C"/>
    <property type="match status" value="1"/>
</dbReference>
<keyword evidence="4" id="KW-0233">DNA recombination</keyword>
<dbReference type="Pfam" id="PF00589">
    <property type="entry name" value="Phage_integrase"/>
    <property type="match status" value="1"/>
</dbReference>
<feature type="domain" description="Tyr recombinase" evidence="6">
    <location>
        <begin position="202"/>
        <end position="379"/>
    </location>
</feature>
<evidence type="ECO:0000259" key="7">
    <source>
        <dbReference type="PROSITE" id="PS51900"/>
    </source>
</evidence>
<feature type="domain" description="Core-binding (CB)" evidence="7">
    <location>
        <begin position="98"/>
        <end position="179"/>
    </location>
</feature>
<dbReference type="OrthoDB" id="9795573at2"/>
<keyword evidence="3 5" id="KW-0238">DNA-binding</keyword>
<comment type="similarity">
    <text evidence="1">Belongs to the 'phage' integrase family.</text>
</comment>
<evidence type="ECO:0000256" key="2">
    <source>
        <dbReference type="ARBA" id="ARBA00022908"/>
    </source>
</evidence>
<keyword evidence="9" id="KW-1185">Reference proteome</keyword>
<dbReference type="InterPro" id="IPR025166">
    <property type="entry name" value="Integrase_DNA_bind_dom"/>
</dbReference>
<evidence type="ECO:0000256" key="4">
    <source>
        <dbReference type="ARBA" id="ARBA00023172"/>
    </source>
</evidence>
<dbReference type="SUPFAM" id="SSF56349">
    <property type="entry name" value="DNA breaking-rejoining enzymes"/>
    <property type="match status" value="1"/>
</dbReference>
<evidence type="ECO:0000313" key="9">
    <source>
        <dbReference type="Proteomes" id="UP000001399"/>
    </source>
</evidence>
<dbReference type="PANTHER" id="PTHR30629">
    <property type="entry name" value="PROPHAGE INTEGRASE"/>
    <property type="match status" value="1"/>
</dbReference>
<dbReference type="KEGG" id="rva:Rvan_1263"/>
<dbReference type="PROSITE" id="PS51898">
    <property type="entry name" value="TYR_RECOMBINASE"/>
    <property type="match status" value="1"/>
</dbReference>
<dbReference type="Gene3D" id="3.30.160.390">
    <property type="entry name" value="Integrase, DNA-binding domain"/>
    <property type="match status" value="1"/>
</dbReference>
<dbReference type="Proteomes" id="UP000001399">
    <property type="component" value="Chromosome"/>
</dbReference>
<dbReference type="Pfam" id="PF13356">
    <property type="entry name" value="Arm-DNA-bind_3"/>
    <property type="match status" value="1"/>
</dbReference>
<dbReference type="eggNOG" id="COG0582">
    <property type="taxonomic scope" value="Bacteria"/>
</dbReference>
<dbReference type="GO" id="GO:0015074">
    <property type="term" value="P:DNA integration"/>
    <property type="evidence" value="ECO:0007669"/>
    <property type="project" value="UniProtKB-KW"/>
</dbReference>
<evidence type="ECO:0000313" key="8">
    <source>
        <dbReference type="EMBL" id="ADP70525.1"/>
    </source>
</evidence>
<dbReference type="PANTHER" id="PTHR30629:SF2">
    <property type="entry name" value="PROPHAGE INTEGRASE INTS-RELATED"/>
    <property type="match status" value="1"/>
</dbReference>
<dbReference type="InterPro" id="IPR011010">
    <property type="entry name" value="DNA_brk_join_enz"/>
</dbReference>
<keyword evidence="2" id="KW-0229">DNA integration</keyword>
<dbReference type="GO" id="GO:0006310">
    <property type="term" value="P:DNA recombination"/>
    <property type="evidence" value="ECO:0007669"/>
    <property type="project" value="UniProtKB-KW"/>
</dbReference>
<dbReference type="GO" id="GO:0003677">
    <property type="term" value="F:DNA binding"/>
    <property type="evidence" value="ECO:0007669"/>
    <property type="project" value="UniProtKB-UniRule"/>
</dbReference>
<dbReference type="AlphaFoldDB" id="E3I575"/>
<dbReference type="InterPro" id="IPR013762">
    <property type="entry name" value="Integrase-like_cat_sf"/>
</dbReference>
<dbReference type="RefSeq" id="WP_013418928.1">
    <property type="nucleotide sequence ID" value="NC_014664.1"/>
</dbReference>